<dbReference type="InterPro" id="IPR045889">
    <property type="entry name" value="MES/HNL"/>
</dbReference>
<keyword evidence="20" id="KW-0732">Signal</keyword>
<evidence type="ECO:0000259" key="22">
    <source>
        <dbReference type="Pfam" id="PF12697"/>
    </source>
</evidence>
<feature type="non-terminal residue" evidence="23">
    <location>
        <position position="1"/>
    </location>
</feature>
<accession>A0A7J6HES6</accession>
<organism evidence="23 24">
    <name type="scientific">Cannabis sativa</name>
    <name type="common">Hemp</name>
    <name type="synonym">Marijuana</name>
    <dbReference type="NCBI Taxonomy" id="3483"/>
    <lineage>
        <taxon>Eukaryota</taxon>
        <taxon>Viridiplantae</taxon>
        <taxon>Streptophyta</taxon>
        <taxon>Embryophyta</taxon>
        <taxon>Tracheophyta</taxon>
        <taxon>Spermatophyta</taxon>
        <taxon>Magnoliopsida</taxon>
        <taxon>eudicotyledons</taxon>
        <taxon>Gunneridae</taxon>
        <taxon>Pentapetalae</taxon>
        <taxon>rosids</taxon>
        <taxon>fabids</taxon>
        <taxon>Rosales</taxon>
        <taxon>Cannabaceae</taxon>
        <taxon>Cannabis</taxon>
    </lineage>
</organism>
<evidence type="ECO:0000313" key="23">
    <source>
        <dbReference type="EMBL" id="KAF4393148.1"/>
    </source>
</evidence>
<evidence type="ECO:0000256" key="9">
    <source>
        <dbReference type="ARBA" id="ARBA00052033"/>
    </source>
</evidence>
<evidence type="ECO:0000256" key="11">
    <source>
        <dbReference type="ARBA" id="ARBA00052600"/>
    </source>
</evidence>
<evidence type="ECO:0000256" key="6">
    <source>
        <dbReference type="ARBA" id="ARBA00051647"/>
    </source>
</evidence>
<evidence type="ECO:0000256" key="14">
    <source>
        <dbReference type="ARBA" id="ARBA00060885"/>
    </source>
</evidence>
<evidence type="ECO:0000256" key="7">
    <source>
        <dbReference type="ARBA" id="ARBA00051735"/>
    </source>
</evidence>
<gene>
    <name evidence="23" type="ORF">G4B88_001882</name>
</gene>
<feature type="chain" id="PRO_5029650455" description="(S)-hydroxynitrile lyase" evidence="20">
    <location>
        <begin position="22"/>
        <end position="488"/>
    </location>
</feature>
<dbReference type="Pfam" id="PF00561">
    <property type="entry name" value="Abhydrolase_1"/>
    <property type="match status" value="1"/>
</dbReference>
<name>A0A7J6HES6_CANSA</name>
<evidence type="ECO:0000256" key="20">
    <source>
        <dbReference type="SAM" id="SignalP"/>
    </source>
</evidence>
<comment type="catalytic activity">
    <reaction evidence="7">
        <text>a disubstituted aliphatic (S)-hydroxynitrile = a ketone + hydrogen cyanide</text>
        <dbReference type="Rhea" id="RHEA:56592"/>
        <dbReference type="ChEBI" id="CHEBI:17087"/>
        <dbReference type="ChEBI" id="CHEBI:18407"/>
        <dbReference type="ChEBI" id="CHEBI:140597"/>
        <dbReference type="EC" id="4.1.2.47"/>
    </reaction>
</comment>
<dbReference type="InterPro" id="IPR000073">
    <property type="entry name" value="AB_hydrolase_1"/>
</dbReference>
<proteinExistence type="inferred from homology"/>
<evidence type="ECO:0000256" key="2">
    <source>
        <dbReference type="ARBA" id="ARBA00050241"/>
    </source>
</evidence>
<comment type="catalytic activity">
    <reaction evidence="1">
        <text>4-methoxybenzaldehyde + hydrogen cyanide = (2S)-2-hydroxy-2-(4-methoxyphenyl)acetonitrile</text>
        <dbReference type="Rhea" id="RHEA:77447"/>
        <dbReference type="ChEBI" id="CHEBI:18407"/>
        <dbReference type="ChEBI" id="CHEBI:28235"/>
        <dbReference type="ChEBI" id="CHEBI:197328"/>
    </reaction>
</comment>
<comment type="catalytic activity">
    <reaction evidence="4">
        <text>benzaldehyde + hydrogen cyanide = (S)-mandelonitrile</text>
        <dbReference type="Rhea" id="RHEA:77427"/>
        <dbReference type="ChEBI" id="CHEBI:17169"/>
        <dbReference type="ChEBI" id="CHEBI:18407"/>
        <dbReference type="ChEBI" id="CHEBI:36941"/>
    </reaction>
</comment>
<comment type="catalytic activity">
    <reaction evidence="3">
        <text>2-hydroxy-2-methylpropanenitrile = acetone + hydrogen cyanide</text>
        <dbReference type="Rhea" id="RHEA:11932"/>
        <dbReference type="ChEBI" id="CHEBI:15347"/>
        <dbReference type="ChEBI" id="CHEBI:15348"/>
        <dbReference type="ChEBI" id="CHEBI:18407"/>
    </reaction>
    <physiologicalReaction direction="left-to-right" evidence="3">
        <dbReference type="Rhea" id="RHEA:11933"/>
    </physiologicalReaction>
</comment>
<comment type="caution">
    <text evidence="23">The sequence shown here is derived from an EMBL/GenBank/DDBJ whole genome shotgun (WGS) entry which is preliminary data.</text>
</comment>
<evidence type="ECO:0000256" key="15">
    <source>
        <dbReference type="ARBA" id="ARBA00066572"/>
    </source>
</evidence>
<dbReference type="SUPFAM" id="SSF53474">
    <property type="entry name" value="alpha/beta-Hydrolases"/>
    <property type="match status" value="2"/>
</dbReference>
<protein>
    <recommendedName>
        <fullName evidence="16">(S)-hydroxynitrile lyase</fullName>
        <ecNumber evidence="15">4.1.2.47</ecNumber>
    </recommendedName>
    <alternativeName>
        <fullName evidence="17">2-hydroxy-2-methylpropanenitrile lyase</fullName>
    </alternativeName>
    <alternativeName>
        <fullName evidence="18">Acetone cyanohydrin lyase</fullName>
    </alternativeName>
    <alternativeName>
        <fullName evidence="19">Hydroxynitrile lyase</fullName>
    </alternativeName>
</protein>
<comment type="catalytic activity">
    <reaction evidence="11">
        <text>2,2-dimethylpropanal + hydrogen cyanide = (2S)-2-hydroxy-3,3-dimethylbutanenitrile</text>
        <dbReference type="Rhea" id="RHEA:77407"/>
        <dbReference type="ChEBI" id="CHEBI:18407"/>
        <dbReference type="ChEBI" id="CHEBI:141557"/>
        <dbReference type="ChEBI" id="CHEBI:197355"/>
    </reaction>
</comment>
<comment type="catalytic activity">
    <reaction evidence="12">
        <text>cyclohexanecarbaldehyde + hydrogen cyanide = (2S)-2-cyclohexyl-2-hydroxyacetonitrile</text>
        <dbReference type="Rhea" id="RHEA:77423"/>
        <dbReference type="ChEBI" id="CHEBI:18407"/>
        <dbReference type="ChEBI" id="CHEBI:197359"/>
        <dbReference type="ChEBI" id="CHEBI:197360"/>
    </reaction>
</comment>
<dbReference type="EC" id="4.1.2.47" evidence="15"/>
<comment type="catalytic activity">
    <reaction evidence="6">
        <text>butan-2-one + hydrogen cyanide = 2-hydroxy-2-methylbutanenitrile</text>
        <dbReference type="Rhea" id="RHEA:77467"/>
        <dbReference type="ChEBI" id="CHEBI:18407"/>
        <dbReference type="ChEBI" id="CHEBI:28398"/>
        <dbReference type="ChEBI" id="CHEBI:60954"/>
    </reaction>
    <physiologicalReaction direction="right-to-left" evidence="6">
        <dbReference type="Rhea" id="RHEA:77469"/>
    </physiologicalReaction>
</comment>
<evidence type="ECO:0000256" key="19">
    <source>
        <dbReference type="ARBA" id="ARBA00079794"/>
    </source>
</evidence>
<dbReference type="Gene3D" id="3.40.50.1820">
    <property type="entry name" value="alpha/beta hydrolase"/>
    <property type="match status" value="2"/>
</dbReference>
<comment type="catalytic activity">
    <reaction evidence="2">
        <text>a monosubstituted aliphatic (S)-hydroxynitrile = an aldehyde + hydrogen cyanide</text>
        <dbReference type="Rhea" id="RHEA:56588"/>
        <dbReference type="ChEBI" id="CHEBI:17478"/>
        <dbReference type="ChEBI" id="CHEBI:18407"/>
        <dbReference type="ChEBI" id="CHEBI:140596"/>
        <dbReference type="EC" id="4.1.2.47"/>
    </reaction>
</comment>
<dbReference type="GO" id="GO:0080031">
    <property type="term" value="F:methyl salicylate esterase activity"/>
    <property type="evidence" value="ECO:0007669"/>
    <property type="project" value="TreeGrafter"/>
</dbReference>
<evidence type="ECO:0000256" key="16">
    <source>
        <dbReference type="ARBA" id="ARBA00069221"/>
    </source>
</evidence>
<evidence type="ECO:0000256" key="3">
    <source>
        <dbReference type="ARBA" id="ARBA00050262"/>
    </source>
</evidence>
<keyword evidence="24" id="KW-1185">Reference proteome</keyword>
<dbReference type="Pfam" id="PF12697">
    <property type="entry name" value="Abhydrolase_6"/>
    <property type="match status" value="1"/>
</dbReference>
<evidence type="ECO:0000256" key="8">
    <source>
        <dbReference type="ARBA" id="ARBA00051977"/>
    </source>
</evidence>
<dbReference type="InterPro" id="IPR029058">
    <property type="entry name" value="AB_hydrolase_fold"/>
</dbReference>
<dbReference type="AlphaFoldDB" id="A0A7J6HES6"/>
<dbReference type="GO" id="GO:0080030">
    <property type="term" value="F:methyl indole-3-acetate esterase activity"/>
    <property type="evidence" value="ECO:0007669"/>
    <property type="project" value="TreeGrafter"/>
</dbReference>
<dbReference type="GO" id="GO:0009694">
    <property type="term" value="P:jasmonic acid metabolic process"/>
    <property type="evidence" value="ECO:0007669"/>
    <property type="project" value="TreeGrafter"/>
</dbReference>
<evidence type="ECO:0000256" key="17">
    <source>
        <dbReference type="ARBA" id="ARBA00076040"/>
    </source>
</evidence>
<evidence type="ECO:0000313" key="24">
    <source>
        <dbReference type="Proteomes" id="UP000583929"/>
    </source>
</evidence>
<sequence>MNRVVVLVSLIIASILTLSSSNVTTNNKHSHFVLVHGAGHGAWCWYKVATLLQSTGHKVTAIDLTASGINPIQVTQVNGSLLDYAKPLTDFMASLPSAAAAEKVVLVGHSLGGLSISLAMERFPHKISAAVFVTALMPSPNLTYSQIFEEDLVLGLSLVRPYDTFSNKELLNKQLKLTKEKYGSVRRVFIVCDQDHTIEESLQRWKIERNPPHQVMIINGTDHMNLIIIVVIMSTVLPSNNDENTKIISSSHFVLVHGAGHGAWCWYKVANLLQSTGHKVTTIDLTASGINPIQVTQVNGSLLDYAKPLMDFMASLPSSEAAEEVVLVGHSLGGLSISLAMESFPHKISAAIEYHDLYAILMEWVSFEIQNTRRFGSPMDSTFIYGQGPNNPPTAVLFGPNLLASKFYQLSPPEDLVLALTLLRPYDQFSNEELLSEQLKLTKEKYGSVRRVFIVCDQDYVIEESMQRWMIEKNPPHEVMVINQTDHM</sequence>
<evidence type="ECO:0000256" key="1">
    <source>
        <dbReference type="ARBA" id="ARBA00050104"/>
    </source>
</evidence>
<reference evidence="23 24" key="1">
    <citation type="journal article" date="2020" name="bioRxiv">
        <title>Sequence and annotation of 42 cannabis genomes reveals extensive copy number variation in cannabinoid synthesis and pathogen resistance genes.</title>
        <authorList>
            <person name="Mckernan K.J."/>
            <person name="Helbert Y."/>
            <person name="Kane L.T."/>
            <person name="Ebling H."/>
            <person name="Zhang L."/>
            <person name="Liu B."/>
            <person name="Eaton Z."/>
            <person name="Mclaughlin S."/>
            <person name="Kingan S."/>
            <person name="Baybayan P."/>
            <person name="Concepcion G."/>
            <person name="Jordan M."/>
            <person name="Riva A."/>
            <person name="Barbazuk W."/>
            <person name="Harkins T."/>
        </authorList>
    </citation>
    <scope>NUCLEOTIDE SEQUENCE [LARGE SCALE GENOMIC DNA]</scope>
    <source>
        <strain evidence="24">cv. Jamaican Lion 4</strain>
        <tissue evidence="23">Leaf</tissue>
    </source>
</reference>
<feature type="domain" description="AB hydrolase-1" evidence="22">
    <location>
        <begin position="253"/>
        <end position="487"/>
    </location>
</feature>
<dbReference type="Proteomes" id="UP000583929">
    <property type="component" value="Unassembled WGS sequence"/>
</dbReference>
<dbReference type="FunFam" id="3.40.50.1820:FF:000051">
    <property type="entry name" value="(S)-hydroxynitrile lyase"/>
    <property type="match status" value="1"/>
</dbReference>
<dbReference type="EMBL" id="JAATIQ010000049">
    <property type="protein sequence ID" value="KAF4393148.1"/>
    <property type="molecule type" value="Genomic_DNA"/>
</dbReference>
<comment type="catalytic activity">
    <reaction evidence="10">
        <text>3-formylthiophene + hydrogen cyanide = (2S)-2-hydroxy-2-(thiophen-3-yl)acetonitrile</text>
        <dbReference type="Rhea" id="RHEA:77459"/>
        <dbReference type="ChEBI" id="CHEBI:18407"/>
        <dbReference type="ChEBI" id="CHEBI:87611"/>
        <dbReference type="ChEBI" id="CHEBI:197333"/>
    </reaction>
</comment>
<evidence type="ECO:0000256" key="13">
    <source>
        <dbReference type="ARBA" id="ARBA00052826"/>
    </source>
</evidence>
<evidence type="ECO:0000256" key="4">
    <source>
        <dbReference type="ARBA" id="ARBA00050358"/>
    </source>
</evidence>
<dbReference type="GO" id="GO:0009696">
    <property type="term" value="P:salicylic acid metabolic process"/>
    <property type="evidence" value="ECO:0007669"/>
    <property type="project" value="TreeGrafter"/>
</dbReference>
<evidence type="ECO:0000259" key="21">
    <source>
        <dbReference type="Pfam" id="PF00561"/>
    </source>
</evidence>
<feature type="domain" description="AB hydrolase-1" evidence="21">
    <location>
        <begin position="31"/>
        <end position="149"/>
    </location>
</feature>
<evidence type="ECO:0000256" key="10">
    <source>
        <dbReference type="ARBA" id="ARBA00052511"/>
    </source>
</evidence>
<dbReference type="GO" id="GO:0080032">
    <property type="term" value="F:methyl jasmonate esterase activity"/>
    <property type="evidence" value="ECO:0007669"/>
    <property type="project" value="TreeGrafter"/>
</dbReference>
<comment type="catalytic activity">
    <reaction evidence="13">
        <text>an aromatic (S)-hydroxynitrile = an aromatic aldehyde + hydrogen cyanide</text>
        <dbReference type="Rhea" id="RHEA:54660"/>
        <dbReference type="ChEBI" id="CHEBI:18407"/>
        <dbReference type="ChEBI" id="CHEBI:33855"/>
        <dbReference type="ChEBI" id="CHEBI:138306"/>
        <dbReference type="EC" id="4.1.2.47"/>
    </reaction>
</comment>
<comment type="catalytic activity">
    <reaction evidence="8">
        <text>acrolein + hydrogen cyanide = (2S)-2-hydroxybut-3-enenitrile</text>
        <dbReference type="Rhea" id="RHEA:77411"/>
        <dbReference type="ChEBI" id="CHEBI:15368"/>
        <dbReference type="ChEBI" id="CHEBI:18407"/>
        <dbReference type="ChEBI" id="CHEBI:197356"/>
    </reaction>
</comment>
<feature type="signal peptide" evidence="20">
    <location>
        <begin position="1"/>
        <end position="21"/>
    </location>
</feature>
<evidence type="ECO:0000256" key="12">
    <source>
        <dbReference type="ARBA" id="ARBA00052609"/>
    </source>
</evidence>
<evidence type="ECO:0000256" key="18">
    <source>
        <dbReference type="ARBA" id="ARBA00078291"/>
    </source>
</evidence>
<comment type="catalytic activity">
    <reaction evidence="9">
        <text>2-methylpropanal + hydrogen cyanide = (2S)-2-hydroxy-3-methylbutanenitrile</text>
        <dbReference type="Rhea" id="RHEA:77403"/>
        <dbReference type="ChEBI" id="CHEBI:18407"/>
        <dbReference type="ChEBI" id="CHEBI:48943"/>
        <dbReference type="ChEBI" id="CHEBI:197354"/>
    </reaction>
</comment>
<dbReference type="PANTHER" id="PTHR10992:SF1066">
    <property type="entry name" value="METHYL JASMONATE ESTERASE 1"/>
    <property type="match status" value="1"/>
</dbReference>
<comment type="catalytic activity">
    <reaction evidence="5">
        <text>formylthiophene + hydrogen cyanide = (2R)-2-hydroxy-2-(thiophen-2-yl)acetonitrile</text>
        <dbReference type="Rhea" id="RHEA:77455"/>
        <dbReference type="ChEBI" id="CHEBI:18407"/>
        <dbReference type="ChEBI" id="CHEBI:87301"/>
        <dbReference type="ChEBI" id="CHEBI:197332"/>
    </reaction>
</comment>
<evidence type="ECO:0000256" key="5">
    <source>
        <dbReference type="ARBA" id="ARBA00050608"/>
    </source>
</evidence>
<dbReference type="GO" id="GO:0047606">
    <property type="term" value="F:(S)-hydroxynitrile lyase activity"/>
    <property type="evidence" value="ECO:0007669"/>
    <property type="project" value="UniProtKB-EC"/>
</dbReference>
<dbReference type="PANTHER" id="PTHR10992">
    <property type="entry name" value="METHYLESTERASE FAMILY MEMBER"/>
    <property type="match status" value="1"/>
</dbReference>
<comment type="similarity">
    <text evidence="14">Belongs to the AB hydrolase superfamily. Hydroxynitrile lyase family.</text>
</comment>